<sequence>MTQLTLTKTRLFEGKWEGIVTTSGGENHQPKIEVTHLGEALPGIEVTEDRDKGEWQLVIPVPVTSIGEGAHVFLIQDSETGETLESFSVIAGEAIADDMRAEVELLREELDMLKRAFRRHCLETM</sequence>
<comment type="caution">
    <text evidence="1">The sequence shown here is derived from an EMBL/GenBank/DDBJ whole genome shotgun (WGS) entry which is preliminary data.</text>
</comment>
<dbReference type="RefSeq" id="WP_110796552.1">
    <property type="nucleotide sequence ID" value="NZ_KZ826487.1"/>
</dbReference>
<dbReference type="EMBL" id="QFVT01000008">
    <property type="protein sequence ID" value="PYC47029.1"/>
    <property type="molecule type" value="Genomic_DNA"/>
</dbReference>
<keyword evidence="2" id="KW-1185">Reference proteome</keyword>
<protein>
    <submittedName>
        <fullName evidence="1">Uncharacterized protein</fullName>
    </submittedName>
</protein>
<proteinExistence type="predicted"/>
<evidence type="ECO:0000313" key="1">
    <source>
        <dbReference type="EMBL" id="PYC47029.1"/>
    </source>
</evidence>
<dbReference type="Proteomes" id="UP000248012">
    <property type="component" value="Unassembled WGS sequence"/>
</dbReference>
<reference evidence="1 2" key="1">
    <citation type="submission" date="2018-05" db="EMBL/GenBank/DDBJ databases">
        <title>Oceanovita maritima gen. nov., sp. nov., a marine bacterium in the family Rhodobacteraceae isolated from surface seawater of Lundu port Xiamen, China.</title>
        <authorList>
            <person name="Hetharua B.H."/>
            <person name="Min D."/>
            <person name="Liao H."/>
            <person name="Tian Y."/>
        </authorList>
    </citation>
    <scope>NUCLEOTIDE SEQUENCE [LARGE SCALE GENOMIC DNA]</scope>
    <source>
        <strain evidence="1 2">FSX-11</strain>
    </source>
</reference>
<name>A0A2V4MNA5_9RHOB</name>
<dbReference type="OrthoDB" id="7772846at2"/>
<evidence type="ECO:0000313" key="2">
    <source>
        <dbReference type="Proteomes" id="UP000248012"/>
    </source>
</evidence>
<gene>
    <name evidence="1" type="ORF">DI396_12515</name>
</gene>
<dbReference type="AlphaFoldDB" id="A0A2V4MNA5"/>
<organism evidence="1 2">
    <name type="scientific">Litorivita pollutaquae</name>
    <dbReference type="NCBI Taxonomy" id="2200892"/>
    <lineage>
        <taxon>Bacteria</taxon>
        <taxon>Pseudomonadati</taxon>
        <taxon>Pseudomonadota</taxon>
        <taxon>Alphaproteobacteria</taxon>
        <taxon>Rhodobacterales</taxon>
        <taxon>Paracoccaceae</taxon>
        <taxon>Litorivita</taxon>
    </lineage>
</organism>
<accession>A0A2V4MNA5</accession>